<reference evidence="5" key="1">
    <citation type="submission" date="2020-05" db="EMBL/GenBank/DDBJ databases">
        <title>Phylogenomic resolution of chytrid fungi.</title>
        <authorList>
            <person name="Stajich J.E."/>
            <person name="Amses K."/>
            <person name="Simmons R."/>
            <person name="Seto K."/>
            <person name="Myers J."/>
            <person name="Bonds A."/>
            <person name="Quandt C.A."/>
            <person name="Barry K."/>
            <person name="Liu P."/>
            <person name="Grigoriev I."/>
            <person name="Longcore J.E."/>
            <person name="James T.Y."/>
        </authorList>
    </citation>
    <scope>NUCLEOTIDE SEQUENCE</scope>
    <source>
        <strain evidence="5">JEL0318</strain>
    </source>
</reference>
<evidence type="ECO:0000313" key="6">
    <source>
        <dbReference type="Proteomes" id="UP001212841"/>
    </source>
</evidence>
<dbReference type="InterPro" id="IPR011524">
    <property type="entry name" value="SARAH_dom"/>
</dbReference>
<comment type="caution">
    <text evidence="5">The sequence shown here is derived from an EMBL/GenBank/DDBJ whole genome shotgun (WGS) entry which is preliminary data.</text>
</comment>
<organism evidence="5 6">
    <name type="scientific">Rhizophlyctis rosea</name>
    <dbReference type="NCBI Taxonomy" id="64517"/>
    <lineage>
        <taxon>Eukaryota</taxon>
        <taxon>Fungi</taxon>
        <taxon>Fungi incertae sedis</taxon>
        <taxon>Chytridiomycota</taxon>
        <taxon>Chytridiomycota incertae sedis</taxon>
        <taxon>Chytridiomycetes</taxon>
        <taxon>Rhizophlyctidales</taxon>
        <taxon>Rhizophlyctidaceae</taxon>
        <taxon>Rhizophlyctis</taxon>
    </lineage>
</organism>
<keyword evidence="1" id="KW-0723">Serine/threonine-protein kinase</keyword>
<dbReference type="InterPro" id="IPR024205">
    <property type="entry name" value="Mst1_2_SARAH_domain"/>
</dbReference>
<keyword evidence="6" id="KW-1185">Reference proteome</keyword>
<feature type="domain" description="SARAH" evidence="4">
    <location>
        <begin position="165"/>
        <end position="212"/>
    </location>
</feature>
<protein>
    <recommendedName>
        <fullName evidence="4">SARAH domain-containing protein</fullName>
    </recommendedName>
</protein>
<proteinExistence type="predicted"/>
<dbReference type="GO" id="GO:0004674">
    <property type="term" value="F:protein serine/threonine kinase activity"/>
    <property type="evidence" value="ECO:0007669"/>
    <property type="project" value="UniProtKB-KW"/>
</dbReference>
<dbReference type="Proteomes" id="UP001212841">
    <property type="component" value="Unassembled WGS sequence"/>
</dbReference>
<dbReference type="GO" id="GO:0051262">
    <property type="term" value="P:protein tetramerization"/>
    <property type="evidence" value="ECO:0007669"/>
    <property type="project" value="InterPro"/>
</dbReference>
<dbReference type="PROSITE" id="PS50951">
    <property type="entry name" value="SARAH"/>
    <property type="match status" value="1"/>
</dbReference>
<feature type="compositionally biased region" description="Basic and acidic residues" evidence="3">
    <location>
        <begin position="37"/>
        <end position="51"/>
    </location>
</feature>
<dbReference type="EMBL" id="JADGJD010002951">
    <property type="protein sequence ID" value="KAJ3026895.1"/>
    <property type="molecule type" value="Genomic_DNA"/>
</dbReference>
<evidence type="ECO:0000256" key="3">
    <source>
        <dbReference type="SAM" id="MobiDB-lite"/>
    </source>
</evidence>
<gene>
    <name evidence="5" type="ORF">HK097_006282</name>
</gene>
<dbReference type="Pfam" id="PF11629">
    <property type="entry name" value="Mst1_SARAH"/>
    <property type="match status" value="1"/>
</dbReference>
<evidence type="ECO:0000256" key="2">
    <source>
        <dbReference type="ARBA" id="ARBA00022777"/>
    </source>
</evidence>
<feature type="compositionally biased region" description="Gly residues" evidence="3">
    <location>
        <begin position="72"/>
        <end position="88"/>
    </location>
</feature>
<keyword evidence="2" id="KW-0418">Kinase</keyword>
<accession>A0AAD5S1F8</accession>
<feature type="non-terminal residue" evidence="5">
    <location>
        <position position="232"/>
    </location>
</feature>
<feature type="compositionally biased region" description="Low complexity" evidence="3">
    <location>
        <begin position="139"/>
        <end position="162"/>
    </location>
</feature>
<dbReference type="GO" id="GO:0007165">
    <property type="term" value="P:signal transduction"/>
    <property type="evidence" value="ECO:0007669"/>
    <property type="project" value="InterPro"/>
</dbReference>
<evidence type="ECO:0000256" key="1">
    <source>
        <dbReference type="ARBA" id="ARBA00022527"/>
    </source>
</evidence>
<keyword evidence="2" id="KW-0808">Transferase</keyword>
<dbReference type="AlphaFoldDB" id="A0AAD5S1F8"/>
<evidence type="ECO:0000259" key="4">
    <source>
        <dbReference type="PROSITE" id="PS50951"/>
    </source>
</evidence>
<name>A0AAD5S1F8_9FUNG</name>
<sequence length="232" mass="24154">RGTERVAEDVDVLFESYASGTMVVNGEDGEDGGEIGTMRRVEDGTMKRTTDDSYEPAFMRYLRQGQANGQQSAGGGSGFELDAGGDGTGTMKPIRKGGAGSVGGQVATLGRGVELTVGRSGTVKATASPTGGTPGGRTGPTRTSPTHPTDPLSSTSSLSSLTQDNPISAAATVGELEELLRLLDRNMEMEIEGVRKRFEERKAPLVEALEMRRGTPASGDSEVGGWRRGGKG</sequence>
<feature type="region of interest" description="Disordered" evidence="3">
    <location>
        <begin position="23"/>
        <end position="51"/>
    </location>
</feature>
<feature type="region of interest" description="Disordered" evidence="3">
    <location>
        <begin position="66"/>
        <end position="163"/>
    </location>
</feature>
<dbReference type="Gene3D" id="4.10.170.10">
    <property type="entry name" value="p53-like tetramerisation domain"/>
    <property type="match status" value="1"/>
</dbReference>
<evidence type="ECO:0000313" key="5">
    <source>
        <dbReference type="EMBL" id="KAJ3026895.1"/>
    </source>
</evidence>
<feature type="region of interest" description="Disordered" evidence="3">
    <location>
        <begin position="211"/>
        <end position="232"/>
    </location>
</feature>
<dbReference type="InterPro" id="IPR036674">
    <property type="entry name" value="p53_tetramer_sf"/>
</dbReference>